<feature type="compositionally biased region" description="Basic residues" evidence="1">
    <location>
        <begin position="1"/>
        <end position="16"/>
    </location>
</feature>
<evidence type="ECO:0000256" key="1">
    <source>
        <dbReference type="SAM" id="MobiDB-lite"/>
    </source>
</evidence>
<reference evidence="2 3" key="1">
    <citation type="submission" date="2017-06" db="EMBL/GenBank/DDBJ databases">
        <authorList>
            <consortium name="Pathogen Informatics"/>
        </authorList>
    </citation>
    <scope>NUCLEOTIDE SEQUENCE [LARGE SCALE GENOMIC DNA]</scope>
    <source>
        <strain evidence="2 3">NCTC11865</strain>
    </source>
</reference>
<dbReference type="Proteomes" id="UP000215332">
    <property type="component" value="Chromosome 1"/>
</dbReference>
<dbReference type="KEGG" id="cgrn:4412665_01765"/>
<accession>A0A239WZQ9</accession>
<gene>
    <name evidence="2" type="ORF">SAMEA4412665_01765</name>
</gene>
<feature type="region of interest" description="Disordered" evidence="1">
    <location>
        <begin position="1"/>
        <end position="28"/>
    </location>
</feature>
<evidence type="ECO:0000313" key="2">
    <source>
        <dbReference type="EMBL" id="SNV39433.1"/>
    </source>
</evidence>
<evidence type="ECO:0000313" key="3">
    <source>
        <dbReference type="Proteomes" id="UP000215332"/>
    </source>
</evidence>
<proteinExistence type="predicted"/>
<organism evidence="2 3">
    <name type="scientific">Cutibacterium granulosum</name>
    <dbReference type="NCBI Taxonomy" id="33011"/>
    <lineage>
        <taxon>Bacteria</taxon>
        <taxon>Bacillati</taxon>
        <taxon>Actinomycetota</taxon>
        <taxon>Actinomycetes</taxon>
        <taxon>Propionibacteriales</taxon>
        <taxon>Propionibacteriaceae</taxon>
        <taxon>Cutibacterium</taxon>
    </lineage>
</organism>
<name>A0A239WZQ9_9ACTN</name>
<dbReference type="EMBL" id="LT906441">
    <property type="protein sequence ID" value="SNV39433.1"/>
    <property type="molecule type" value="Genomic_DNA"/>
</dbReference>
<dbReference type="AlphaFoldDB" id="A0A239WZQ9"/>
<protein>
    <submittedName>
        <fullName evidence="2">Uncharacterized protein</fullName>
    </submittedName>
</protein>
<sequence>MVRRSRWGVSHGHRGPGRVGSGFPDHRPCTGGGKPWRGSCSSRPAVVPSFSNAGQCPALLPISPWPTAPRGCIGGVPCSQGIGRVWDQDLQLRYSVDGSPTCAPAHFSLPPVSSFSDGASVLCSCSSRPAVVPAFAAAILQQRRLTFCAPAHLAYCSAWPLSERGNSPFRSGGCRWGESGFSWASLERSQKYWWH</sequence>